<gene>
    <name evidence="10" type="ORF">CW362_24765</name>
</gene>
<dbReference type="GO" id="GO:0046872">
    <property type="term" value="F:metal ion binding"/>
    <property type="evidence" value="ECO:0007669"/>
    <property type="project" value="UniProtKB-KW"/>
</dbReference>
<dbReference type="PANTHER" id="PTHR30557:SF1">
    <property type="entry name" value="PHOSPHOMETHYLPYRIMIDINE SYNTHASE, CHLOROPLASTIC"/>
    <property type="match status" value="1"/>
</dbReference>
<dbReference type="Gene3D" id="3.20.20.540">
    <property type="entry name" value="Radical SAM ThiC family, central domain"/>
    <property type="match status" value="1"/>
</dbReference>
<dbReference type="AlphaFoldDB" id="A0A2I0SKB7"/>
<evidence type="ECO:0000313" key="11">
    <source>
        <dbReference type="Proteomes" id="UP000236178"/>
    </source>
</evidence>
<proteinExistence type="predicted"/>
<keyword evidence="2" id="KW-0004">4Fe-4S</keyword>
<keyword evidence="6" id="KW-0408">Iron</keyword>
<protein>
    <recommendedName>
        <fullName evidence="12">Phosphomethylpyrimidine synthase</fullName>
    </recommendedName>
</protein>
<evidence type="ECO:0000256" key="5">
    <source>
        <dbReference type="ARBA" id="ARBA00022833"/>
    </source>
</evidence>
<dbReference type="InterPro" id="IPR038521">
    <property type="entry name" value="ThiC/Bza_core_dom"/>
</dbReference>
<accession>A0A2I0SKB7</accession>
<reference evidence="10 11" key="1">
    <citation type="submission" date="2017-12" db="EMBL/GenBank/DDBJ databases">
        <title>Streptomyces populusis sp. nov., a novel endophytic actinobacterium isolated from stems of Populus adenopoda Maxim.</title>
        <authorList>
            <person name="Wang Z."/>
        </authorList>
    </citation>
    <scope>NUCLEOTIDE SEQUENCE [LARGE SCALE GENOMIC DNA]</scope>
    <source>
        <strain evidence="10 11">A249</strain>
    </source>
</reference>
<keyword evidence="5" id="KW-0862">Zinc</keyword>
<keyword evidence="11" id="KW-1185">Reference proteome</keyword>
<evidence type="ECO:0000256" key="6">
    <source>
        <dbReference type="ARBA" id="ARBA00023004"/>
    </source>
</evidence>
<sequence length="410" mass="43560">MKDDMNPQQPAASSGDPQSARSFVIRSTGHDIEGAPMGAAFPPLLDVIIGITPGETSVDTEFAKAEEAARLGVRIVTDVSTSGDATLRRQILKSLPVAVRTVPTYDIHRAFKAGETARDATLRVVEEHVRDGVDCITIHATGTNAGVRDEEVTSRIIPVTSRGGAMVNEISTHTGRPNCYEEVFDEILDICAEAGVAISLATTARPGSVVDALSASHIHEIHRQGELARRAHQRGVDVVVELMGHVPLHLIAEYCTLARTVLDGAPFGALGPCVTDVAMGHDDVSGAIGAAVAAMHGTSFIACLTAGEHSHLPTHEELLRSIRSFQVALHAGWIAFSGDLTRDAAMSRARNANDWPRMVELSLHPDDSERIVTAAGYHVGQVCSMCGSSCPIVRTGAAVRKQGEMRILEG</sequence>
<dbReference type="PANTHER" id="PTHR30557">
    <property type="entry name" value="THIAMINE BIOSYNTHESIS PROTEIN THIC"/>
    <property type="match status" value="1"/>
</dbReference>
<keyword evidence="4" id="KW-0479">Metal-binding</keyword>
<dbReference type="OrthoDB" id="9805897at2"/>
<dbReference type="Pfam" id="PF01964">
    <property type="entry name" value="ThiC_Rad_SAM"/>
    <property type="match status" value="1"/>
</dbReference>
<keyword evidence="7" id="KW-0411">Iron-sulfur</keyword>
<keyword evidence="3" id="KW-0949">S-adenosyl-L-methionine</keyword>
<dbReference type="InterPro" id="IPR032466">
    <property type="entry name" value="Metal_Hydrolase"/>
</dbReference>
<evidence type="ECO:0008006" key="12">
    <source>
        <dbReference type="Google" id="ProtNLM"/>
    </source>
</evidence>
<evidence type="ECO:0000256" key="7">
    <source>
        <dbReference type="ARBA" id="ARBA00023014"/>
    </source>
</evidence>
<organism evidence="10 11">
    <name type="scientific">Streptomyces populi</name>
    <dbReference type="NCBI Taxonomy" id="2058924"/>
    <lineage>
        <taxon>Bacteria</taxon>
        <taxon>Bacillati</taxon>
        <taxon>Actinomycetota</taxon>
        <taxon>Actinomycetes</taxon>
        <taxon>Kitasatosporales</taxon>
        <taxon>Streptomycetaceae</taxon>
        <taxon>Streptomyces</taxon>
    </lineage>
</organism>
<dbReference type="Proteomes" id="UP000236178">
    <property type="component" value="Unassembled WGS sequence"/>
</dbReference>
<dbReference type="RefSeq" id="WP_103551740.1">
    <property type="nucleotide sequence ID" value="NZ_KZ626891.1"/>
</dbReference>
<evidence type="ECO:0000313" key="10">
    <source>
        <dbReference type="EMBL" id="PKT70375.1"/>
    </source>
</evidence>
<dbReference type="EMBL" id="PJOS01000052">
    <property type="protein sequence ID" value="PKT70375.1"/>
    <property type="molecule type" value="Genomic_DNA"/>
</dbReference>
<feature type="region of interest" description="Disordered" evidence="9">
    <location>
        <begin position="1"/>
        <end position="20"/>
    </location>
</feature>
<name>A0A2I0SKB7_9ACTN</name>
<evidence type="ECO:0000256" key="1">
    <source>
        <dbReference type="ARBA" id="ARBA00001966"/>
    </source>
</evidence>
<comment type="cofactor">
    <cofactor evidence="1">
        <name>[4Fe-4S] cluster</name>
        <dbReference type="ChEBI" id="CHEBI:49883"/>
    </cofactor>
</comment>
<evidence type="ECO:0000256" key="2">
    <source>
        <dbReference type="ARBA" id="ARBA00022485"/>
    </source>
</evidence>
<dbReference type="GO" id="GO:0016829">
    <property type="term" value="F:lyase activity"/>
    <property type="evidence" value="ECO:0007669"/>
    <property type="project" value="UniProtKB-KW"/>
</dbReference>
<evidence type="ECO:0000256" key="4">
    <source>
        <dbReference type="ARBA" id="ARBA00022723"/>
    </source>
</evidence>
<keyword evidence="8" id="KW-0456">Lyase</keyword>
<comment type="caution">
    <text evidence="10">The sequence shown here is derived from an EMBL/GenBank/DDBJ whole genome shotgun (WGS) entry which is preliminary data.</text>
</comment>
<evidence type="ECO:0000256" key="3">
    <source>
        <dbReference type="ARBA" id="ARBA00022691"/>
    </source>
</evidence>
<dbReference type="InterPro" id="IPR002817">
    <property type="entry name" value="ThiC/BzaA/B"/>
</dbReference>
<dbReference type="GO" id="GO:0009228">
    <property type="term" value="P:thiamine biosynthetic process"/>
    <property type="evidence" value="ECO:0007669"/>
    <property type="project" value="InterPro"/>
</dbReference>
<dbReference type="SUPFAM" id="SSF51556">
    <property type="entry name" value="Metallo-dependent hydrolases"/>
    <property type="match status" value="1"/>
</dbReference>
<dbReference type="GO" id="GO:0051539">
    <property type="term" value="F:4 iron, 4 sulfur cluster binding"/>
    <property type="evidence" value="ECO:0007669"/>
    <property type="project" value="UniProtKB-KW"/>
</dbReference>
<evidence type="ECO:0000256" key="8">
    <source>
        <dbReference type="ARBA" id="ARBA00023239"/>
    </source>
</evidence>
<evidence type="ECO:0000256" key="9">
    <source>
        <dbReference type="SAM" id="MobiDB-lite"/>
    </source>
</evidence>